<feature type="binding site" evidence="3">
    <location>
        <position position="167"/>
    </location>
    <ligand>
        <name>ATP</name>
        <dbReference type="ChEBI" id="CHEBI:30616"/>
    </ligand>
</feature>
<keyword evidence="3" id="KW-0547">Nucleotide-binding</keyword>
<reference evidence="4" key="1">
    <citation type="submission" date="2021-04" db="EMBL/GenBank/DDBJ databases">
        <title>Draft genome sequence of Xylanibacillus composti strain K13.</title>
        <authorList>
            <person name="Uke A."/>
            <person name="Chhe C."/>
            <person name="Baramee S."/>
            <person name="Kosugi A."/>
        </authorList>
    </citation>
    <scope>NUCLEOTIDE SEQUENCE</scope>
    <source>
        <strain evidence="4">K13</strain>
    </source>
</reference>
<dbReference type="HAMAP" id="MF_01539">
    <property type="entry name" value="TmcAL"/>
    <property type="match status" value="1"/>
</dbReference>
<dbReference type="GO" id="GO:0005737">
    <property type="term" value="C:cytoplasm"/>
    <property type="evidence" value="ECO:0007669"/>
    <property type="project" value="UniProtKB-SubCell"/>
</dbReference>
<dbReference type="Pfam" id="PF05636">
    <property type="entry name" value="HIGH_NTase1"/>
    <property type="match status" value="1"/>
</dbReference>
<keyword evidence="3" id="KW-0820">tRNA-binding</keyword>
<evidence type="ECO:0000256" key="2">
    <source>
        <dbReference type="ARBA" id="ARBA00022694"/>
    </source>
</evidence>
<dbReference type="AlphaFoldDB" id="A0A8J4H534"/>
<dbReference type="SUPFAM" id="SSF52374">
    <property type="entry name" value="Nucleotidylyl transferase"/>
    <property type="match status" value="1"/>
</dbReference>
<feature type="binding site" evidence="3">
    <location>
        <begin position="7"/>
        <end position="20"/>
    </location>
    <ligand>
        <name>ATP</name>
        <dbReference type="ChEBI" id="CHEBI:30616"/>
    </ligand>
</feature>
<dbReference type="RefSeq" id="WP_213411317.1">
    <property type="nucleotide sequence ID" value="NZ_BOVK01000016.1"/>
</dbReference>
<keyword evidence="3" id="KW-0694">RNA-binding</keyword>
<dbReference type="GO" id="GO:0000049">
    <property type="term" value="F:tRNA binding"/>
    <property type="evidence" value="ECO:0007669"/>
    <property type="project" value="UniProtKB-KW"/>
</dbReference>
<dbReference type="Proteomes" id="UP000677918">
    <property type="component" value="Unassembled WGS sequence"/>
</dbReference>
<dbReference type="GO" id="GO:0006400">
    <property type="term" value="P:tRNA modification"/>
    <property type="evidence" value="ECO:0007669"/>
    <property type="project" value="UniProtKB-UniRule"/>
</dbReference>
<dbReference type="NCBIfam" id="NF010191">
    <property type="entry name" value="PRK13670.1"/>
    <property type="match status" value="1"/>
</dbReference>
<comment type="subcellular location">
    <subcellularLocation>
        <location evidence="3">Cytoplasm</location>
    </subcellularLocation>
</comment>
<evidence type="ECO:0000256" key="1">
    <source>
        <dbReference type="ARBA" id="ARBA00022598"/>
    </source>
</evidence>
<evidence type="ECO:0000313" key="4">
    <source>
        <dbReference type="EMBL" id="GIQ68688.1"/>
    </source>
</evidence>
<keyword evidence="2 3" id="KW-0819">tRNA processing</keyword>
<keyword evidence="3" id="KW-0067">ATP-binding</keyword>
<dbReference type="PANTHER" id="PTHR37825">
    <property type="entry name" value="TRNA(MET) CYTIDINE ACETATE LIGASE"/>
    <property type="match status" value="1"/>
</dbReference>
<evidence type="ECO:0000313" key="5">
    <source>
        <dbReference type="Proteomes" id="UP000677918"/>
    </source>
</evidence>
<dbReference type="EMBL" id="BOVK01000016">
    <property type="protein sequence ID" value="GIQ68688.1"/>
    <property type="molecule type" value="Genomic_DNA"/>
</dbReference>
<dbReference type="EC" id="6.3.4.-" evidence="3"/>
<proteinExistence type="inferred from homology"/>
<comment type="function">
    <text evidence="3">Catalyzes the formation of N(4)-acetylcytidine (ac(4)C) at the wobble position of elongator tRNA(Met), using acetate and ATP as substrates. First activates an acetate ion to form acetyladenylate (Ac-AMP) and then transfers the acetyl group to tRNA to form ac(4)C34.</text>
</comment>
<name>A0A8J4H534_9BACL</name>
<dbReference type="GO" id="GO:0005524">
    <property type="term" value="F:ATP binding"/>
    <property type="evidence" value="ECO:0007669"/>
    <property type="project" value="UniProtKB-KW"/>
</dbReference>
<evidence type="ECO:0000256" key="3">
    <source>
        <dbReference type="HAMAP-Rule" id="MF_01539"/>
    </source>
</evidence>
<keyword evidence="3" id="KW-0963">Cytoplasm</keyword>
<gene>
    <name evidence="4" type="primary">ylbM</name>
    <name evidence="3" type="synonym">tmcAL</name>
    <name evidence="4" type="ORF">XYCOK13_15120</name>
</gene>
<dbReference type="InterPro" id="IPR008513">
    <property type="entry name" value="tRNA(Met)_cyd_acetate_ligase"/>
</dbReference>
<dbReference type="PANTHER" id="PTHR37825:SF1">
    <property type="entry name" value="TRNA(MET) CYTIDINE ACETATE LIGASE"/>
    <property type="match status" value="1"/>
</dbReference>
<accession>A0A8J4H534</accession>
<dbReference type="Gene3D" id="3.40.50.620">
    <property type="entry name" value="HUPs"/>
    <property type="match status" value="1"/>
</dbReference>
<sequence length="416" mass="46204">MKTAGIIVEYNPLHNGHVYHYRRTKDVTGAECVVAVMSGNFLQRGEPALVNKWARAEMALEMGADLVIELPVLYASQPAEWFAYGAVSALHATGVVDVLCFGSESGDIGWLQQLASLVSSEPATLGSLIRAKLQTGIPFPAAYAAAVAEFAAQSGLVIPEGELGKPNNTLGLHYLIALHRIGSPIQPYTVTRTKADYREQTPSHESIASATAIRRLWLEQGDIEAIRPYVPGYTYAILKREQSLGRAPLDWERYYTPLLARLAVTPPVQLQALAEVSEGLEHRIRDLLFMQPPCESFEQLISGLKTKRYTRTKLQRTLLRILLNHPGSIFSREQLAAGVPYLRVLGFSEAGRRLLKRMKQTAAVPVFTRVSKSSSRQLDLDLRASYVYALGYPQCSPEEWQRDIRQAPLRQPSIQP</sequence>
<keyword evidence="1 3" id="KW-0436">Ligase</keyword>
<comment type="catalytic activity">
    <reaction evidence="3">
        <text>cytidine(34) in elongator tRNA(Met) + acetate + ATP = N(4)-acetylcytidine(34) in elongator tRNA(Met) + AMP + diphosphate</text>
        <dbReference type="Rhea" id="RHEA:58144"/>
        <dbReference type="Rhea" id="RHEA-COMP:10693"/>
        <dbReference type="Rhea" id="RHEA-COMP:10694"/>
        <dbReference type="ChEBI" id="CHEBI:30089"/>
        <dbReference type="ChEBI" id="CHEBI:30616"/>
        <dbReference type="ChEBI" id="CHEBI:33019"/>
        <dbReference type="ChEBI" id="CHEBI:74900"/>
        <dbReference type="ChEBI" id="CHEBI:82748"/>
        <dbReference type="ChEBI" id="CHEBI:456215"/>
    </reaction>
</comment>
<protein>
    <recommendedName>
        <fullName evidence="3">tRNA(Met) cytidine acetate ligase</fullName>
        <ecNumber evidence="3">6.3.4.-</ecNumber>
    </recommendedName>
</protein>
<dbReference type="GO" id="GO:0016879">
    <property type="term" value="F:ligase activity, forming carbon-nitrogen bonds"/>
    <property type="evidence" value="ECO:0007669"/>
    <property type="project" value="UniProtKB-UniRule"/>
</dbReference>
<comment type="caution">
    <text evidence="3">Lacks conserved residue(s) required for the propagation of feature annotation.</text>
</comment>
<comment type="similarity">
    <text evidence="3">Belongs to the TmcAL family.</text>
</comment>
<keyword evidence="5" id="KW-1185">Reference proteome</keyword>
<comment type="caution">
    <text evidence="4">The sequence shown here is derived from an EMBL/GenBank/DDBJ whole genome shotgun (WGS) entry which is preliminary data.</text>
</comment>
<feature type="binding site" evidence="3">
    <location>
        <position position="192"/>
    </location>
    <ligand>
        <name>ATP</name>
        <dbReference type="ChEBI" id="CHEBI:30616"/>
    </ligand>
</feature>
<feature type="binding site" evidence="3">
    <location>
        <position position="102"/>
    </location>
    <ligand>
        <name>ATP</name>
        <dbReference type="ChEBI" id="CHEBI:30616"/>
    </ligand>
</feature>
<organism evidence="4 5">
    <name type="scientific">Xylanibacillus composti</name>
    <dbReference type="NCBI Taxonomy" id="1572762"/>
    <lineage>
        <taxon>Bacteria</taxon>
        <taxon>Bacillati</taxon>
        <taxon>Bacillota</taxon>
        <taxon>Bacilli</taxon>
        <taxon>Bacillales</taxon>
        <taxon>Paenibacillaceae</taxon>
        <taxon>Xylanibacillus</taxon>
    </lineage>
</organism>
<dbReference type="InterPro" id="IPR014729">
    <property type="entry name" value="Rossmann-like_a/b/a_fold"/>
</dbReference>